<feature type="transmembrane region" description="Helical" evidence="1">
    <location>
        <begin position="6"/>
        <end position="27"/>
    </location>
</feature>
<reference evidence="2" key="1">
    <citation type="submission" date="2022-10" db="EMBL/GenBank/DDBJ databases">
        <title>The complete genomes of actinobacterial strains from the NBC collection.</title>
        <authorList>
            <person name="Joergensen T.S."/>
            <person name="Alvarez Arevalo M."/>
            <person name="Sterndorff E.B."/>
            <person name="Faurdal D."/>
            <person name="Vuksanovic O."/>
            <person name="Mourched A.-S."/>
            <person name="Charusanti P."/>
            <person name="Shaw S."/>
            <person name="Blin K."/>
            <person name="Weber T."/>
        </authorList>
    </citation>
    <scope>NUCLEOTIDE SEQUENCE</scope>
    <source>
        <strain evidence="2">NBC_00119</strain>
    </source>
</reference>
<accession>A0AAU1U8X7</accession>
<evidence type="ECO:0000313" key="2">
    <source>
        <dbReference type="EMBL" id="WTS13388.1"/>
    </source>
</evidence>
<organism evidence="2">
    <name type="scientific">Streptomyces sp. NBC_00119</name>
    <dbReference type="NCBI Taxonomy" id="2975659"/>
    <lineage>
        <taxon>Bacteria</taxon>
        <taxon>Bacillati</taxon>
        <taxon>Actinomycetota</taxon>
        <taxon>Actinomycetes</taxon>
        <taxon>Kitasatosporales</taxon>
        <taxon>Streptomycetaceae</taxon>
        <taxon>Streptomyces</taxon>
    </lineage>
</organism>
<evidence type="ECO:0008006" key="3">
    <source>
        <dbReference type="Google" id="ProtNLM"/>
    </source>
</evidence>
<name>A0AAU1U8X7_9ACTN</name>
<dbReference type="EMBL" id="CP108195">
    <property type="protein sequence ID" value="WTS13388.1"/>
    <property type="molecule type" value="Genomic_DNA"/>
</dbReference>
<protein>
    <recommendedName>
        <fullName evidence="3">Secreted protein</fullName>
    </recommendedName>
</protein>
<gene>
    <name evidence="2" type="ORF">OHU69_21450</name>
</gene>
<sequence length="312" mass="33568">MLVAVMGVVGGIAAAAVGAVIAAWATLRARRKQDGAISFVDVTVKDAESVLAEPDADARVLGELVPERPVLDIAVCNEGDLDGIVRRVQVDVEGLLHVPPIEPPFVLVLPGASITAPLPAQQRRMGPSAAYAVNFPLREGSYRHSVSQLIPAGTVDRFTVSLVATEAERGRDFYGVNLSLDCGRTKKGRASATWESVRVLAYGPPAWESPDEIRERLSRMAGRVRELAPSGGESVGVLFNSTVHPARTAMDDYITVYENKLKVLTAALGECLKHAADDTRIRTWLTELERATEEIEPLRRHATALRASGGHP</sequence>
<keyword evidence="1" id="KW-0812">Transmembrane</keyword>
<keyword evidence="1" id="KW-0472">Membrane</keyword>
<proteinExistence type="predicted"/>
<dbReference type="AlphaFoldDB" id="A0AAU1U8X7"/>
<keyword evidence="1" id="KW-1133">Transmembrane helix</keyword>
<evidence type="ECO:0000256" key="1">
    <source>
        <dbReference type="SAM" id="Phobius"/>
    </source>
</evidence>